<keyword evidence="4" id="KW-1185">Reference proteome</keyword>
<comment type="caution">
    <text evidence="3">The sequence shown here is derived from an EMBL/GenBank/DDBJ whole genome shotgun (WGS) entry which is preliminary data.</text>
</comment>
<dbReference type="EMBL" id="JANVFU010000007">
    <property type="protein sequence ID" value="KAJ3743998.1"/>
    <property type="molecule type" value="Genomic_DNA"/>
</dbReference>
<feature type="domain" description="C2H2-type" evidence="2">
    <location>
        <begin position="413"/>
        <end position="436"/>
    </location>
</feature>
<dbReference type="Proteomes" id="UP001142393">
    <property type="component" value="Unassembled WGS sequence"/>
</dbReference>
<feature type="compositionally biased region" description="Low complexity" evidence="1">
    <location>
        <begin position="1"/>
        <end position="13"/>
    </location>
</feature>
<proteinExistence type="predicted"/>
<evidence type="ECO:0000259" key="2">
    <source>
        <dbReference type="PROSITE" id="PS00028"/>
    </source>
</evidence>
<feature type="region of interest" description="Disordered" evidence="1">
    <location>
        <begin position="317"/>
        <end position="348"/>
    </location>
</feature>
<evidence type="ECO:0000256" key="1">
    <source>
        <dbReference type="SAM" id="MobiDB-lite"/>
    </source>
</evidence>
<name>A0A9W8TXE8_9AGAR</name>
<dbReference type="SMART" id="SM00355">
    <property type="entry name" value="ZnF_C2H2"/>
    <property type="match status" value="2"/>
</dbReference>
<feature type="region of interest" description="Disordered" evidence="1">
    <location>
        <begin position="359"/>
        <end position="378"/>
    </location>
</feature>
<evidence type="ECO:0000313" key="3">
    <source>
        <dbReference type="EMBL" id="KAJ3743998.1"/>
    </source>
</evidence>
<feature type="region of interest" description="Disordered" evidence="1">
    <location>
        <begin position="1"/>
        <end position="22"/>
    </location>
</feature>
<accession>A0A9W8TXE8</accession>
<evidence type="ECO:0000313" key="4">
    <source>
        <dbReference type="Proteomes" id="UP001142393"/>
    </source>
</evidence>
<gene>
    <name evidence="3" type="ORF">DFH05DRAFT_1525006</name>
</gene>
<dbReference type="PROSITE" id="PS00028">
    <property type="entry name" value="ZINC_FINGER_C2H2_1"/>
    <property type="match status" value="1"/>
</dbReference>
<dbReference type="InterPro" id="IPR013087">
    <property type="entry name" value="Znf_C2H2_type"/>
</dbReference>
<sequence>MSSPSTSPASSSSNALFDGRSPGWNLDSQTIEEIMEELYAALYGPDSQASGVLATSSEDNIFRALYQKAHPWSGGQQRPESPRVIFAVSIVHGEEILRPMVPVRKTEYFDMEAFENAQCQRLVSDMTAEILWSKRYSVELSFGAGSQPSLTCEEIKVLDQYFDSGSFVRAQRQKPSGQPVQMTEELAFWKRLNEVVRTDEQLQHDAPTRHARLSTETQWRDIVLNYSALPPAIFPDVVFGANQDSEGLRMCFVDSEGQRHYANIVLSDQYMLVSLPSESVTDRLVWDSYGVHIPTRTNGPLSTPCFVDPREAYAGRSVSSPVALQQKRKSPRVSSPKKRSTQGTKTLSRKLCTARKHMAASQTHPRLIGPTTRGNPQSERAPTFAWFDVDFSATLDSPTSSLRSLSPSSELACWMDGCPRAFASLEDLEAHHNMCHQGQITFVCPFRDSCSHTTTRQGEMKRHIKSVQHLGGASLLCPNRCTTKTFSRLDALRRHLKSCPRN</sequence>
<dbReference type="AlphaFoldDB" id="A0A9W8TXE8"/>
<protein>
    <recommendedName>
        <fullName evidence="2">C2H2-type domain-containing protein</fullName>
    </recommendedName>
</protein>
<organism evidence="3 4">
    <name type="scientific">Lentinula detonsa</name>
    <dbReference type="NCBI Taxonomy" id="2804962"/>
    <lineage>
        <taxon>Eukaryota</taxon>
        <taxon>Fungi</taxon>
        <taxon>Dikarya</taxon>
        <taxon>Basidiomycota</taxon>
        <taxon>Agaricomycotina</taxon>
        <taxon>Agaricomycetes</taxon>
        <taxon>Agaricomycetidae</taxon>
        <taxon>Agaricales</taxon>
        <taxon>Marasmiineae</taxon>
        <taxon>Omphalotaceae</taxon>
        <taxon>Lentinula</taxon>
    </lineage>
</organism>
<reference evidence="3 4" key="1">
    <citation type="journal article" date="2023" name="Proc. Natl. Acad. Sci. U.S.A.">
        <title>A global phylogenomic analysis of the shiitake genus Lentinula.</title>
        <authorList>
            <person name="Sierra-Patev S."/>
            <person name="Min B."/>
            <person name="Naranjo-Ortiz M."/>
            <person name="Looney B."/>
            <person name="Konkel Z."/>
            <person name="Slot J.C."/>
            <person name="Sakamoto Y."/>
            <person name="Steenwyk J.L."/>
            <person name="Rokas A."/>
            <person name="Carro J."/>
            <person name="Camarero S."/>
            <person name="Ferreira P."/>
            <person name="Molpeceres G."/>
            <person name="Ruiz-Duenas F.J."/>
            <person name="Serrano A."/>
            <person name="Henrissat B."/>
            <person name="Drula E."/>
            <person name="Hughes K.W."/>
            <person name="Mata J.L."/>
            <person name="Ishikawa N.K."/>
            <person name="Vargas-Isla R."/>
            <person name="Ushijima S."/>
            <person name="Smith C.A."/>
            <person name="Donoghue J."/>
            <person name="Ahrendt S."/>
            <person name="Andreopoulos W."/>
            <person name="He G."/>
            <person name="LaButti K."/>
            <person name="Lipzen A."/>
            <person name="Ng V."/>
            <person name="Riley R."/>
            <person name="Sandor L."/>
            <person name="Barry K."/>
            <person name="Martinez A.T."/>
            <person name="Xiao Y."/>
            <person name="Gibbons J.G."/>
            <person name="Terashima K."/>
            <person name="Grigoriev I.V."/>
            <person name="Hibbett D."/>
        </authorList>
    </citation>
    <scope>NUCLEOTIDE SEQUENCE [LARGE SCALE GENOMIC DNA]</scope>
    <source>
        <strain evidence="3 4">TFB7810</strain>
    </source>
</reference>
<dbReference type="Gene3D" id="3.30.160.60">
    <property type="entry name" value="Classic Zinc Finger"/>
    <property type="match status" value="1"/>
</dbReference>
<feature type="compositionally biased region" description="Basic residues" evidence="1">
    <location>
        <begin position="326"/>
        <end position="340"/>
    </location>
</feature>